<keyword evidence="2" id="KW-0963">Cytoplasm</keyword>
<dbReference type="GO" id="GO:0017148">
    <property type="term" value="P:negative regulation of translation"/>
    <property type="evidence" value="ECO:0007669"/>
    <property type="project" value="UniProtKB-UniRule"/>
</dbReference>
<dbReference type="PANTHER" id="PTHR21043:SF0">
    <property type="entry name" value="MITOCHONDRIAL ASSEMBLY OF RIBOSOMAL LARGE SUBUNIT PROTEIN 1"/>
    <property type="match status" value="1"/>
</dbReference>
<dbReference type="HAMAP" id="MF_01477">
    <property type="entry name" value="Iojap_RsfS"/>
    <property type="match status" value="1"/>
</dbReference>
<reference evidence="3 4" key="1">
    <citation type="submission" date="2019-07" db="EMBL/GenBank/DDBJ databases">
        <title>Genomic Encyclopedia of Type Strains, Phase I: the one thousand microbial genomes (KMG-I) project.</title>
        <authorList>
            <person name="Kyrpides N."/>
        </authorList>
    </citation>
    <scope>NUCLEOTIDE SEQUENCE [LARGE SCALE GENOMIC DNA]</scope>
    <source>
        <strain evidence="3 4">DSM 16647</strain>
    </source>
</reference>
<dbReference type="InterPro" id="IPR004394">
    <property type="entry name" value="Iojap/RsfS/C7orf30"/>
</dbReference>
<evidence type="ECO:0000256" key="2">
    <source>
        <dbReference type="HAMAP-Rule" id="MF_01477"/>
    </source>
</evidence>
<dbReference type="PANTHER" id="PTHR21043">
    <property type="entry name" value="IOJAP SUPERFAMILY ORTHOLOG"/>
    <property type="match status" value="1"/>
</dbReference>
<keyword evidence="2" id="KW-0678">Repressor</keyword>
<dbReference type="Gene3D" id="3.30.460.10">
    <property type="entry name" value="Beta Polymerase, domain 2"/>
    <property type="match status" value="1"/>
</dbReference>
<dbReference type="Proteomes" id="UP000322294">
    <property type="component" value="Unassembled WGS sequence"/>
</dbReference>
<dbReference type="Pfam" id="PF02410">
    <property type="entry name" value="RsfS"/>
    <property type="match status" value="1"/>
</dbReference>
<evidence type="ECO:0000313" key="4">
    <source>
        <dbReference type="Proteomes" id="UP000322294"/>
    </source>
</evidence>
<accession>A0A5S5AWL5</accession>
<dbReference type="GO" id="GO:0005737">
    <property type="term" value="C:cytoplasm"/>
    <property type="evidence" value="ECO:0007669"/>
    <property type="project" value="UniProtKB-SubCell"/>
</dbReference>
<dbReference type="SUPFAM" id="SSF81301">
    <property type="entry name" value="Nucleotidyltransferase"/>
    <property type="match status" value="1"/>
</dbReference>
<sequence length="125" mass="14157">MIKNPRNVALIAAKILSDKKAEDLVVLDISSISIFADYFVIATGRSSIHVRALADEVEEKLSENGCKIIGKEGYEEARWVLLDFADVIVHIFDEAGREYYDLERLWADAVKVDIDSDMDFAYNKQ</sequence>
<gene>
    <name evidence="2" type="primary">rsfS</name>
    <name evidence="3" type="ORF">LZ11_00576</name>
</gene>
<comment type="caution">
    <text evidence="3">The sequence shown here is derived from an EMBL/GenBank/DDBJ whole genome shotgun (WGS) entry which is preliminary data.</text>
</comment>
<evidence type="ECO:0000256" key="1">
    <source>
        <dbReference type="ARBA" id="ARBA00010574"/>
    </source>
</evidence>
<name>A0A5S5AWL5_9FIRM</name>
<keyword evidence="4" id="KW-1185">Reference proteome</keyword>
<protein>
    <recommendedName>
        <fullName evidence="2">Ribosomal silencing factor RsfS</fullName>
    </recommendedName>
</protein>
<dbReference type="AlphaFoldDB" id="A0A5S5AWL5"/>
<evidence type="ECO:0000313" key="3">
    <source>
        <dbReference type="EMBL" id="TYP57583.1"/>
    </source>
</evidence>
<dbReference type="GO" id="GO:0090071">
    <property type="term" value="P:negative regulation of ribosome biogenesis"/>
    <property type="evidence" value="ECO:0007669"/>
    <property type="project" value="UniProtKB-UniRule"/>
</dbReference>
<comment type="similarity">
    <text evidence="1 2">Belongs to the Iojap/RsfS family.</text>
</comment>
<dbReference type="EMBL" id="VNHO01000005">
    <property type="protein sequence ID" value="TYP57583.1"/>
    <property type="molecule type" value="Genomic_DNA"/>
</dbReference>
<dbReference type="RefSeq" id="WP_148866390.1">
    <property type="nucleotide sequence ID" value="NZ_VNHO01000005.1"/>
</dbReference>
<dbReference type="GO" id="GO:0042256">
    <property type="term" value="P:cytosolic ribosome assembly"/>
    <property type="evidence" value="ECO:0007669"/>
    <property type="project" value="UniProtKB-UniRule"/>
</dbReference>
<organism evidence="3 4">
    <name type="scientific">Thermosediminibacter litoriperuensis</name>
    <dbReference type="NCBI Taxonomy" id="291989"/>
    <lineage>
        <taxon>Bacteria</taxon>
        <taxon>Bacillati</taxon>
        <taxon>Bacillota</taxon>
        <taxon>Clostridia</taxon>
        <taxon>Thermosediminibacterales</taxon>
        <taxon>Thermosediminibacteraceae</taxon>
        <taxon>Thermosediminibacter</taxon>
    </lineage>
</organism>
<comment type="subcellular location">
    <subcellularLocation>
        <location evidence="2">Cytoplasm</location>
    </subcellularLocation>
</comment>
<proteinExistence type="inferred from homology"/>
<dbReference type="OrthoDB" id="9793681at2"/>
<comment type="function">
    <text evidence="2">Functions as a ribosomal silencing factor. Interacts with ribosomal protein uL14 (rplN), blocking formation of intersubunit bridge B8. Prevents association of the 30S and 50S ribosomal subunits and the formation of functional ribosomes, thus repressing translation.</text>
</comment>
<dbReference type="NCBIfam" id="TIGR00090">
    <property type="entry name" value="rsfS_iojap_ybeB"/>
    <property type="match status" value="1"/>
</dbReference>
<keyword evidence="2" id="KW-0810">Translation regulation</keyword>
<dbReference type="GO" id="GO:0043023">
    <property type="term" value="F:ribosomal large subunit binding"/>
    <property type="evidence" value="ECO:0007669"/>
    <property type="project" value="TreeGrafter"/>
</dbReference>
<dbReference type="InterPro" id="IPR043519">
    <property type="entry name" value="NT_sf"/>
</dbReference>
<comment type="subunit">
    <text evidence="2">Interacts with ribosomal protein uL14 (rplN).</text>
</comment>